<keyword evidence="4" id="KW-0472">Membrane</keyword>
<dbReference type="Gene3D" id="1.25.40.390">
    <property type="match status" value="1"/>
</dbReference>
<dbReference type="PROSITE" id="PS51257">
    <property type="entry name" value="PROKAR_LIPOPROTEIN"/>
    <property type="match status" value="1"/>
</dbReference>
<evidence type="ECO:0000313" key="11">
    <source>
        <dbReference type="Proteomes" id="UP000260862"/>
    </source>
</evidence>
<feature type="domain" description="SusD-like N-terminal" evidence="7">
    <location>
        <begin position="20"/>
        <end position="219"/>
    </location>
</feature>
<dbReference type="Pfam" id="PF14322">
    <property type="entry name" value="SusD-like_3"/>
    <property type="match status" value="1"/>
</dbReference>
<dbReference type="InterPro" id="IPR012944">
    <property type="entry name" value="SusD_RagB_dom"/>
</dbReference>
<dbReference type="Proteomes" id="UP000260780">
    <property type="component" value="Unassembled WGS sequence"/>
</dbReference>
<organism evidence="8 11">
    <name type="scientific">Phocaeicola plebeius</name>
    <dbReference type="NCBI Taxonomy" id="310297"/>
    <lineage>
        <taxon>Bacteria</taxon>
        <taxon>Pseudomonadati</taxon>
        <taxon>Bacteroidota</taxon>
        <taxon>Bacteroidia</taxon>
        <taxon>Bacteroidales</taxon>
        <taxon>Bacteroidaceae</taxon>
        <taxon>Phocaeicola</taxon>
    </lineage>
</organism>
<reference evidence="10 11" key="1">
    <citation type="submission" date="2018-08" db="EMBL/GenBank/DDBJ databases">
        <title>A genome reference for cultivated species of the human gut microbiota.</title>
        <authorList>
            <person name="Zou Y."/>
            <person name="Xue W."/>
            <person name="Luo G."/>
        </authorList>
    </citation>
    <scope>NUCLEOTIDE SEQUENCE [LARGE SCALE GENOMIC DNA]</scope>
    <source>
        <strain evidence="9 10">OM08-14</strain>
        <strain evidence="8 11">TF10-3AC</strain>
    </source>
</reference>
<comment type="caution">
    <text evidence="8">The sequence shown here is derived from an EMBL/GenBank/DDBJ whole genome shotgun (WGS) entry which is preliminary data.</text>
</comment>
<name>A0A3E4N2M7_9BACT</name>
<comment type="subcellular location">
    <subcellularLocation>
        <location evidence="1">Cell outer membrane</location>
    </subcellularLocation>
</comment>
<proteinExistence type="inferred from homology"/>
<evidence type="ECO:0000259" key="6">
    <source>
        <dbReference type="Pfam" id="PF07980"/>
    </source>
</evidence>
<dbReference type="InterPro" id="IPR033985">
    <property type="entry name" value="SusD-like_N"/>
</dbReference>
<dbReference type="GO" id="GO:0009279">
    <property type="term" value="C:cell outer membrane"/>
    <property type="evidence" value="ECO:0007669"/>
    <property type="project" value="UniProtKB-SubCell"/>
</dbReference>
<dbReference type="AlphaFoldDB" id="A0A3E4N2M7"/>
<dbReference type="EMBL" id="QSQT01000011">
    <property type="protein sequence ID" value="RGK56281.1"/>
    <property type="molecule type" value="Genomic_DNA"/>
</dbReference>
<evidence type="ECO:0000259" key="7">
    <source>
        <dbReference type="Pfam" id="PF14322"/>
    </source>
</evidence>
<accession>A0A3E4N2M7</accession>
<dbReference type="EMBL" id="QSTF01000025">
    <property type="protein sequence ID" value="RGM38680.1"/>
    <property type="molecule type" value="Genomic_DNA"/>
</dbReference>
<dbReference type="RefSeq" id="WP_117672146.1">
    <property type="nucleotide sequence ID" value="NZ_CABOGR010000011.1"/>
</dbReference>
<evidence type="ECO:0000256" key="2">
    <source>
        <dbReference type="ARBA" id="ARBA00006275"/>
    </source>
</evidence>
<evidence type="ECO:0000256" key="4">
    <source>
        <dbReference type="ARBA" id="ARBA00023136"/>
    </source>
</evidence>
<evidence type="ECO:0000313" key="9">
    <source>
        <dbReference type="EMBL" id="RGM38680.1"/>
    </source>
</evidence>
<keyword evidence="5" id="KW-0998">Cell outer membrane</keyword>
<dbReference type="Pfam" id="PF07980">
    <property type="entry name" value="SusD_RagB"/>
    <property type="match status" value="1"/>
</dbReference>
<dbReference type="Proteomes" id="UP000260862">
    <property type="component" value="Unassembled WGS sequence"/>
</dbReference>
<feature type="domain" description="RagB/SusD" evidence="6">
    <location>
        <begin position="312"/>
        <end position="627"/>
    </location>
</feature>
<comment type="similarity">
    <text evidence="2">Belongs to the SusD family.</text>
</comment>
<sequence>MKKNILFAIGMTALACSCNDFLDREPMDAVPVEKYLLSENDLAAYTANLYNSLPSHKPGVYDIGVFATDNNSDNQAASNPEKLFVKGENRVAQSGGAWNFSEIRSANYFINRVRPLLEAGELGGNEANNKHYLGEAYFFRAFYYANKLDSLGDFPIIKTTIADNYEAVKQASQRRPRNEVARFIIEDLDSAYYFMSNTPPASNRLTKDCAALLKSRVALFEGTWEKYHKGTARVPGGPGWPGAQKDYLKNFTIDIDAEISYFLNEAKKAAQIVADNYPLYNDYPALFNSNSLSSMPEVLLWRAYDANLTPAVNHFVVGYLQRNGGGNSGYTRSMINTYLMQNGLPIYAAGTDYKGDRTYQDVAEGRDPRLTYNTLMPGDMLTEKAAMTEAIIDGAGYYYRAPITEMAENRSTTGYSIKKGLNTEPSQGPTLPSTTACVIFRAAEAYLNYMEADYELNHSLDAKSKGYWEAIRRRAGMDTDYEKTNRNTDLTKEIDLARYSGNNLVDVTLYNIRRERRVELAAEGFRLRDLRRWCALDKMQNYQVEGFNLWAENYKRYATPDAGINGQNFDKALTVIDLKEAGTEGANVSAKSDGDYLLPYRVISSNIAYNGYNWNPNRYLFPIAFDHFRLTTEVEGSGDYTSSPIYQNPGWKIETNSLPEGE</sequence>
<evidence type="ECO:0000313" key="10">
    <source>
        <dbReference type="Proteomes" id="UP000260780"/>
    </source>
</evidence>
<dbReference type="SUPFAM" id="SSF48452">
    <property type="entry name" value="TPR-like"/>
    <property type="match status" value="1"/>
</dbReference>
<protein>
    <submittedName>
        <fullName evidence="8">RagB/SusD family nutrient uptake outer membrane protein</fullName>
    </submittedName>
</protein>
<evidence type="ECO:0000256" key="5">
    <source>
        <dbReference type="ARBA" id="ARBA00023237"/>
    </source>
</evidence>
<keyword evidence="3" id="KW-0732">Signal</keyword>
<evidence type="ECO:0000256" key="1">
    <source>
        <dbReference type="ARBA" id="ARBA00004442"/>
    </source>
</evidence>
<keyword evidence="11" id="KW-1185">Reference proteome</keyword>
<gene>
    <name evidence="9" type="ORF">DXC17_10045</name>
    <name evidence="8" type="ORF">DXD04_07135</name>
</gene>
<evidence type="ECO:0000313" key="8">
    <source>
        <dbReference type="EMBL" id="RGK56281.1"/>
    </source>
</evidence>
<dbReference type="InterPro" id="IPR011990">
    <property type="entry name" value="TPR-like_helical_dom_sf"/>
</dbReference>
<evidence type="ECO:0000256" key="3">
    <source>
        <dbReference type="ARBA" id="ARBA00022729"/>
    </source>
</evidence>